<reference evidence="2 3" key="1">
    <citation type="submission" date="2016-10" db="EMBL/GenBank/DDBJ databases">
        <title>Draft genome sequence of Coniochaeta ligniaria NRRL30616, a lignocellulolytic fungus for bioabatement of inhibitors in plant biomass hydrolysates.</title>
        <authorList>
            <consortium name="DOE Joint Genome Institute"/>
            <person name="Jimenez D.J."/>
            <person name="Hector R.E."/>
            <person name="Riley R."/>
            <person name="Sun H."/>
            <person name="Grigoriev I.V."/>
            <person name="Van Elsas J.D."/>
            <person name="Nichols N.N."/>
        </authorList>
    </citation>
    <scope>NUCLEOTIDE SEQUENCE [LARGE SCALE GENOMIC DNA]</scope>
    <source>
        <strain evidence="2 3">NRRL 30616</strain>
    </source>
</reference>
<dbReference type="InParanoid" id="A0A1J7IPL3"/>
<keyword evidence="1" id="KW-0812">Transmembrane</keyword>
<evidence type="ECO:0000256" key="1">
    <source>
        <dbReference type="SAM" id="Phobius"/>
    </source>
</evidence>
<proteinExistence type="predicted"/>
<name>A0A1J7IPL3_9PEZI</name>
<protein>
    <submittedName>
        <fullName evidence="2">Uncharacterized protein</fullName>
    </submittedName>
</protein>
<feature type="transmembrane region" description="Helical" evidence="1">
    <location>
        <begin position="138"/>
        <end position="160"/>
    </location>
</feature>
<keyword evidence="1" id="KW-1133">Transmembrane helix</keyword>
<gene>
    <name evidence="2" type="ORF">CONLIGDRAFT_687131</name>
</gene>
<organism evidence="2 3">
    <name type="scientific">Coniochaeta ligniaria NRRL 30616</name>
    <dbReference type="NCBI Taxonomy" id="1408157"/>
    <lineage>
        <taxon>Eukaryota</taxon>
        <taxon>Fungi</taxon>
        <taxon>Dikarya</taxon>
        <taxon>Ascomycota</taxon>
        <taxon>Pezizomycotina</taxon>
        <taxon>Sordariomycetes</taxon>
        <taxon>Sordariomycetidae</taxon>
        <taxon>Coniochaetales</taxon>
        <taxon>Coniochaetaceae</taxon>
        <taxon>Coniochaeta</taxon>
    </lineage>
</organism>
<keyword evidence="1" id="KW-0472">Membrane</keyword>
<dbReference type="OrthoDB" id="5260150at2759"/>
<sequence>MTNSTAFCPAVATTGATFGGDIHPYVDHIACYGAYQTGVAGDNTSYALRTCCNSTVDVVRDESIAVRNGTDCFFYCNVTRSPEYGFDDDSANGFWKIQQCIEDNSGNIDYDALPGYAGNRYNIRCIPRQEKRSATVNVASHSLGSLGVGLILLVASWGLLA</sequence>
<dbReference type="Proteomes" id="UP000182658">
    <property type="component" value="Unassembled WGS sequence"/>
</dbReference>
<keyword evidence="3" id="KW-1185">Reference proteome</keyword>
<evidence type="ECO:0000313" key="2">
    <source>
        <dbReference type="EMBL" id="OIW23057.1"/>
    </source>
</evidence>
<evidence type="ECO:0000313" key="3">
    <source>
        <dbReference type="Proteomes" id="UP000182658"/>
    </source>
</evidence>
<dbReference type="AlphaFoldDB" id="A0A1J7IPL3"/>
<dbReference type="EMBL" id="KV875109">
    <property type="protein sequence ID" value="OIW23057.1"/>
    <property type="molecule type" value="Genomic_DNA"/>
</dbReference>
<accession>A0A1J7IPL3</accession>